<dbReference type="Pfam" id="PF00271">
    <property type="entry name" value="Helicase_C"/>
    <property type="match status" value="1"/>
</dbReference>
<dbReference type="InterPro" id="IPR027417">
    <property type="entry name" value="P-loop_NTPase"/>
</dbReference>
<dbReference type="PROSITE" id="PS51194">
    <property type="entry name" value="HELICASE_CTER"/>
    <property type="match status" value="1"/>
</dbReference>
<dbReference type="FunFam" id="3.40.50.10810:FF:000020">
    <property type="entry name" value="DNA repair and recombination protein RAD54B"/>
    <property type="match status" value="1"/>
</dbReference>
<dbReference type="GO" id="GO:0015616">
    <property type="term" value="F:DNA translocase activity"/>
    <property type="evidence" value="ECO:0007669"/>
    <property type="project" value="TreeGrafter"/>
</dbReference>
<feature type="compositionally biased region" description="Basic and acidic residues" evidence="4">
    <location>
        <begin position="28"/>
        <end position="48"/>
    </location>
</feature>
<dbReference type="InterPro" id="IPR000330">
    <property type="entry name" value="SNF2_N"/>
</dbReference>
<feature type="domain" description="Helicase C-terminal" evidence="6">
    <location>
        <begin position="621"/>
        <end position="780"/>
    </location>
</feature>
<dbReference type="InterPro" id="IPR014001">
    <property type="entry name" value="Helicase_ATP-bd"/>
</dbReference>
<keyword evidence="3" id="KW-0067">ATP-binding</keyword>
<dbReference type="Gene3D" id="3.40.50.300">
    <property type="entry name" value="P-loop containing nucleotide triphosphate hydrolases"/>
    <property type="match status" value="1"/>
</dbReference>
<evidence type="ECO:0000313" key="8">
    <source>
        <dbReference type="Proteomes" id="UP000799439"/>
    </source>
</evidence>
<feature type="compositionally biased region" description="Acidic residues" evidence="4">
    <location>
        <begin position="813"/>
        <end position="836"/>
    </location>
</feature>
<feature type="domain" description="Helicase ATP-binding" evidence="5">
    <location>
        <begin position="303"/>
        <end position="472"/>
    </location>
</feature>
<feature type="compositionally biased region" description="Acidic residues" evidence="4">
    <location>
        <begin position="909"/>
        <end position="927"/>
    </location>
</feature>
<dbReference type="GO" id="GO:0005634">
    <property type="term" value="C:nucleus"/>
    <property type="evidence" value="ECO:0007669"/>
    <property type="project" value="TreeGrafter"/>
</dbReference>
<evidence type="ECO:0000259" key="5">
    <source>
        <dbReference type="PROSITE" id="PS51192"/>
    </source>
</evidence>
<reference evidence="7" key="1">
    <citation type="journal article" date="2020" name="Stud. Mycol.">
        <title>101 Dothideomycetes genomes: a test case for predicting lifestyles and emergence of pathogens.</title>
        <authorList>
            <person name="Haridas S."/>
            <person name="Albert R."/>
            <person name="Binder M."/>
            <person name="Bloem J."/>
            <person name="Labutti K."/>
            <person name="Salamov A."/>
            <person name="Andreopoulos B."/>
            <person name="Baker S."/>
            <person name="Barry K."/>
            <person name="Bills G."/>
            <person name="Bluhm B."/>
            <person name="Cannon C."/>
            <person name="Castanera R."/>
            <person name="Culley D."/>
            <person name="Daum C."/>
            <person name="Ezra D."/>
            <person name="Gonzalez J."/>
            <person name="Henrissat B."/>
            <person name="Kuo A."/>
            <person name="Liang C."/>
            <person name="Lipzen A."/>
            <person name="Lutzoni F."/>
            <person name="Magnuson J."/>
            <person name="Mondo S."/>
            <person name="Nolan M."/>
            <person name="Ohm R."/>
            <person name="Pangilinan J."/>
            <person name="Park H.-J."/>
            <person name="Ramirez L."/>
            <person name="Alfaro M."/>
            <person name="Sun H."/>
            <person name="Tritt A."/>
            <person name="Yoshinaga Y."/>
            <person name="Zwiers L.-H."/>
            <person name="Turgeon B."/>
            <person name="Goodwin S."/>
            <person name="Spatafora J."/>
            <person name="Crous P."/>
            <person name="Grigoriev I."/>
        </authorList>
    </citation>
    <scope>NUCLEOTIDE SEQUENCE</scope>
    <source>
        <strain evidence="7">CBS 260.36</strain>
    </source>
</reference>
<dbReference type="GO" id="GO:0016787">
    <property type="term" value="F:hydrolase activity"/>
    <property type="evidence" value="ECO:0007669"/>
    <property type="project" value="UniProtKB-KW"/>
</dbReference>
<accession>A0A9P4IZW5</accession>
<proteinExistence type="predicted"/>
<keyword evidence="2" id="KW-0378">Hydrolase</keyword>
<name>A0A9P4IZW5_9PEZI</name>
<organism evidence="7 8">
    <name type="scientific">Myriangium duriaei CBS 260.36</name>
    <dbReference type="NCBI Taxonomy" id="1168546"/>
    <lineage>
        <taxon>Eukaryota</taxon>
        <taxon>Fungi</taxon>
        <taxon>Dikarya</taxon>
        <taxon>Ascomycota</taxon>
        <taxon>Pezizomycotina</taxon>
        <taxon>Dothideomycetes</taxon>
        <taxon>Dothideomycetidae</taxon>
        <taxon>Myriangiales</taxon>
        <taxon>Myriangiaceae</taxon>
        <taxon>Myriangium</taxon>
    </lineage>
</organism>
<evidence type="ECO:0000256" key="2">
    <source>
        <dbReference type="ARBA" id="ARBA00022801"/>
    </source>
</evidence>
<feature type="region of interest" description="Disordered" evidence="4">
    <location>
        <begin position="203"/>
        <end position="253"/>
    </location>
</feature>
<dbReference type="Proteomes" id="UP000799439">
    <property type="component" value="Unassembled WGS sequence"/>
</dbReference>
<evidence type="ECO:0000259" key="6">
    <source>
        <dbReference type="PROSITE" id="PS51194"/>
    </source>
</evidence>
<protein>
    <recommendedName>
        <fullName evidence="9">DNA repair and recombination protein RAD54B</fullName>
    </recommendedName>
</protein>
<dbReference type="SMART" id="SM00487">
    <property type="entry name" value="DEXDc"/>
    <property type="match status" value="1"/>
</dbReference>
<dbReference type="InterPro" id="IPR038718">
    <property type="entry name" value="SNF2-like_sf"/>
</dbReference>
<sequence length="981" mass="107679">MQFKPFRPPSFLAKSSPTVVSIAPPCDNDIRPSKKPRLSDGDDSRDLNTKTVFRRPTVATAPTGPPASSQGGFRTPLVPLTQPSSQPTAEGSAKRTYRALYRKVTAKKHKTWDGDGTVIVGGGYAELRNEKGKCIGRTKSAGVEVGDGLTVSGNDVEVGEVIDEGDEQEDVVEVPRPVVTRPVALARPNRISAQLVARSSSAATAGVDVKRKTDKPRQVPGAKPKAFVNPLAHSTAPYRPDTNGTGPSPRHDAHAEGALVMQRPTTIPTGKQLVDVVVDPLLCRRLREHQRAGVSFMYECVMGMRCREGAGAILADEMGLGKTLQTIALLWTLLKQNPIHGEGPVVRKAIIICPASVTKNWRKEFRKWLGNERVGVLLLDDQKKIRSFTRGKSYQVLVVGYEMFNLIHKDLQKCNEIDIIVADEGHRLKTAKNKTAAAIKSLDIERRIVLTGTLLQNDYSEWYSVVDFVNPGYLGKYTSFKKDFENPILRARQQGASPEDVEKGEEADRELKRQTGAFIIRRTADILTKYLPPKTEYVLLCRPTEFQIQVYNTLLSSGDLSAVLRTPELSLQLINLLKKACNSPSLLSTDTSDPDSLLAQITASFPPLKLKKNTQTGKLRALDSLLHTIRSTTTDKVVIMSNYTSTLDILAPFLSTLEYRFTRLDGSTPVSKRQDLVDTFNSAPVERQFIFLLSTKAGGVGLNLTGANRLVLFDLDWNPALDMQAMARTHRDGQKRECWIYRLVTKGAIEEKIFQRQCSKSDLAGAVVDDRRSTQAFSHEVLRDLFRLDTGKECATHEALGCGCGGVGRVVEDEEDADGEGEGVIKEEEDDEDDDLPLLPGRDFRPASRFDLAPPVTSRGRSRSGSPVKSAMDGAKRGLMLYSHLDARAWRQRRAEKGADAHKGASDRMEEEDDEVKEEEEDDDEPVQDAVLRAIMAESDSPIDFVFAKRSKDVSAAAAAAAAVAVAAKSAAQGEGQAVVL</sequence>
<dbReference type="InterPro" id="IPR050496">
    <property type="entry name" value="SNF2_RAD54_helicase_repair"/>
</dbReference>
<evidence type="ECO:0008006" key="9">
    <source>
        <dbReference type="Google" id="ProtNLM"/>
    </source>
</evidence>
<dbReference type="InterPro" id="IPR001650">
    <property type="entry name" value="Helicase_C-like"/>
</dbReference>
<dbReference type="SUPFAM" id="SSF52540">
    <property type="entry name" value="P-loop containing nucleoside triphosphate hydrolases"/>
    <property type="match status" value="2"/>
</dbReference>
<evidence type="ECO:0000256" key="3">
    <source>
        <dbReference type="ARBA" id="ARBA00022840"/>
    </source>
</evidence>
<feature type="region of interest" description="Disordered" evidence="4">
    <location>
        <begin position="813"/>
        <end position="872"/>
    </location>
</feature>
<evidence type="ECO:0000313" key="7">
    <source>
        <dbReference type="EMBL" id="KAF2150730.1"/>
    </source>
</evidence>
<feature type="compositionally biased region" description="Basic and acidic residues" evidence="4">
    <location>
        <begin position="208"/>
        <end position="217"/>
    </location>
</feature>
<feature type="region of interest" description="Disordered" evidence="4">
    <location>
        <begin position="893"/>
        <end position="927"/>
    </location>
</feature>
<comment type="caution">
    <text evidence="7">The sequence shown here is derived from an EMBL/GenBank/DDBJ whole genome shotgun (WGS) entry which is preliminary data.</text>
</comment>
<gene>
    <name evidence="7" type="ORF">K461DRAFT_280737</name>
</gene>
<evidence type="ECO:0000256" key="1">
    <source>
        <dbReference type="ARBA" id="ARBA00022741"/>
    </source>
</evidence>
<dbReference type="InterPro" id="IPR049730">
    <property type="entry name" value="SNF2/RAD54-like_C"/>
</dbReference>
<dbReference type="Pfam" id="PF00176">
    <property type="entry name" value="SNF2-rel_dom"/>
    <property type="match status" value="1"/>
</dbReference>
<keyword evidence="8" id="KW-1185">Reference proteome</keyword>
<dbReference type="Gene3D" id="1.20.120.850">
    <property type="entry name" value="SWI2/SNF2 ATPases, N-terminal domain"/>
    <property type="match status" value="1"/>
</dbReference>
<dbReference type="GO" id="GO:0007131">
    <property type="term" value="P:reciprocal meiotic recombination"/>
    <property type="evidence" value="ECO:0007669"/>
    <property type="project" value="TreeGrafter"/>
</dbReference>
<dbReference type="CDD" id="cd18004">
    <property type="entry name" value="DEXHc_RAD54"/>
    <property type="match status" value="1"/>
</dbReference>
<dbReference type="SMART" id="SM00490">
    <property type="entry name" value="HELICc"/>
    <property type="match status" value="1"/>
</dbReference>
<dbReference type="Gene3D" id="3.40.50.10810">
    <property type="entry name" value="Tandem AAA-ATPase domain"/>
    <property type="match status" value="1"/>
</dbReference>
<dbReference type="PROSITE" id="PS51192">
    <property type="entry name" value="HELICASE_ATP_BIND_1"/>
    <property type="match status" value="1"/>
</dbReference>
<dbReference type="GO" id="GO:0000724">
    <property type="term" value="P:double-strand break repair via homologous recombination"/>
    <property type="evidence" value="ECO:0007669"/>
    <property type="project" value="TreeGrafter"/>
</dbReference>
<dbReference type="GO" id="GO:0005524">
    <property type="term" value="F:ATP binding"/>
    <property type="evidence" value="ECO:0007669"/>
    <property type="project" value="InterPro"/>
</dbReference>
<feature type="region of interest" description="Disordered" evidence="4">
    <location>
        <begin position="1"/>
        <end position="94"/>
    </location>
</feature>
<evidence type="ECO:0000256" key="4">
    <source>
        <dbReference type="SAM" id="MobiDB-lite"/>
    </source>
</evidence>
<keyword evidence="1" id="KW-0547">Nucleotide-binding</keyword>
<dbReference type="OrthoDB" id="413460at2759"/>
<dbReference type="EMBL" id="ML996089">
    <property type="protein sequence ID" value="KAF2150730.1"/>
    <property type="molecule type" value="Genomic_DNA"/>
</dbReference>
<dbReference type="PANTHER" id="PTHR45629:SF7">
    <property type="entry name" value="DNA EXCISION REPAIR PROTEIN ERCC-6-RELATED"/>
    <property type="match status" value="1"/>
</dbReference>
<feature type="compositionally biased region" description="Basic and acidic residues" evidence="4">
    <location>
        <begin position="893"/>
        <end position="908"/>
    </location>
</feature>
<dbReference type="AlphaFoldDB" id="A0A9P4IZW5"/>
<dbReference type="PANTHER" id="PTHR45629">
    <property type="entry name" value="SNF2/RAD54 FAMILY MEMBER"/>
    <property type="match status" value="1"/>
</dbReference>
<dbReference type="CDD" id="cd18793">
    <property type="entry name" value="SF2_C_SNF"/>
    <property type="match status" value="1"/>
</dbReference>